<accession>A0A4Z2J874</accession>
<name>A0A4Z2J874_9TELE</name>
<protein>
    <submittedName>
        <fullName evidence="2">Uncharacterized protein</fullName>
    </submittedName>
</protein>
<organism evidence="2 3">
    <name type="scientific">Liparis tanakae</name>
    <name type="common">Tanaka's snailfish</name>
    <dbReference type="NCBI Taxonomy" id="230148"/>
    <lineage>
        <taxon>Eukaryota</taxon>
        <taxon>Metazoa</taxon>
        <taxon>Chordata</taxon>
        <taxon>Craniata</taxon>
        <taxon>Vertebrata</taxon>
        <taxon>Euteleostomi</taxon>
        <taxon>Actinopterygii</taxon>
        <taxon>Neopterygii</taxon>
        <taxon>Teleostei</taxon>
        <taxon>Neoteleostei</taxon>
        <taxon>Acanthomorphata</taxon>
        <taxon>Eupercaria</taxon>
        <taxon>Perciformes</taxon>
        <taxon>Cottioidei</taxon>
        <taxon>Cottales</taxon>
        <taxon>Liparidae</taxon>
        <taxon>Liparis</taxon>
    </lineage>
</organism>
<evidence type="ECO:0000313" key="2">
    <source>
        <dbReference type="EMBL" id="TNN85843.1"/>
    </source>
</evidence>
<dbReference type="AlphaFoldDB" id="A0A4Z2J874"/>
<gene>
    <name evidence="2" type="ORF">EYF80_003687</name>
</gene>
<keyword evidence="3" id="KW-1185">Reference proteome</keyword>
<dbReference type="Proteomes" id="UP000314294">
    <property type="component" value="Unassembled WGS sequence"/>
</dbReference>
<evidence type="ECO:0000256" key="1">
    <source>
        <dbReference type="SAM" id="MobiDB-lite"/>
    </source>
</evidence>
<proteinExistence type="predicted"/>
<evidence type="ECO:0000313" key="3">
    <source>
        <dbReference type="Proteomes" id="UP000314294"/>
    </source>
</evidence>
<dbReference type="EMBL" id="SRLO01000018">
    <property type="protein sequence ID" value="TNN85843.1"/>
    <property type="molecule type" value="Genomic_DNA"/>
</dbReference>
<sequence>MGIKEPSAGLIRLLGQPALDRGGRVASNVPDQCSGGRPVTEAQLRGTQKDSRSSLSKMLRSSAQALAESSLIRTRSTRCPYC</sequence>
<comment type="caution">
    <text evidence="2">The sequence shown here is derived from an EMBL/GenBank/DDBJ whole genome shotgun (WGS) entry which is preliminary data.</text>
</comment>
<reference evidence="2 3" key="1">
    <citation type="submission" date="2019-03" db="EMBL/GenBank/DDBJ databases">
        <title>First draft genome of Liparis tanakae, snailfish: a comprehensive survey of snailfish specific genes.</title>
        <authorList>
            <person name="Kim W."/>
            <person name="Song I."/>
            <person name="Jeong J.-H."/>
            <person name="Kim D."/>
            <person name="Kim S."/>
            <person name="Ryu S."/>
            <person name="Song J.Y."/>
            <person name="Lee S.K."/>
        </authorList>
    </citation>
    <scope>NUCLEOTIDE SEQUENCE [LARGE SCALE GENOMIC DNA]</scope>
    <source>
        <tissue evidence="2">Muscle</tissue>
    </source>
</reference>
<feature type="region of interest" description="Disordered" evidence="1">
    <location>
        <begin position="21"/>
        <end position="60"/>
    </location>
</feature>